<dbReference type="InterPro" id="IPR050156">
    <property type="entry name" value="TC-AMP_synthase_SUA5"/>
</dbReference>
<dbReference type="HAMAP" id="MF_01852">
    <property type="entry name" value="TsaC"/>
    <property type="match status" value="1"/>
</dbReference>
<dbReference type="InterPro" id="IPR017945">
    <property type="entry name" value="DHBP_synth_RibB-like_a/b_dom"/>
</dbReference>
<comment type="catalytic activity">
    <reaction evidence="8 9">
        <text>L-threonine + hydrogencarbonate + ATP = L-threonylcarbamoyladenylate + diphosphate + H2O</text>
        <dbReference type="Rhea" id="RHEA:36407"/>
        <dbReference type="ChEBI" id="CHEBI:15377"/>
        <dbReference type="ChEBI" id="CHEBI:17544"/>
        <dbReference type="ChEBI" id="CHEBI:30616"/>
        <dbReference type="ChEBI" id="CHEBI:33019"/>
        <dbReference type="ChEBI" id="CHEBI:57926"/>
        <dbReference type="ChEBI" id="CHEBI:73682"/>
        <dbReference type="EC" id="2.7.7.87"/>
    </reaction>
</comment>
<dbReference type="GO" id="GO:0006450">
    <property type="term" value="P:regulation of translational fidelity"/>
    <property type="evidence" value="ECO:0007669"/>
    <property type="project" value="TreeGrafter"/>
</dbReference>
<proteinExistence type="inferred from homology"/>
<keyword evidence="4 9" id="KW-0819">tRNA processing</keyword>
<evidence type="ECO:0000259" key="10">
    <source>
        <dbReference type="PROSITE" id="PS51163"/>
    </source>
</evidence>
<evidence type="ECO:0000256" key="6">
    <source>
        <dbReference type="ARBA" id="ARBA00022741"/>
    </source>
</evidence>
<dbReference type="HOGENOM" id="CLU_031397_6_0_6"/>
<evidence type="ECO:0000256" key="4">
    <source>
        <dbReference type="ARBA" id="ARBA00022694"/>
    </source>
</evidence>
<name>W0R968_BIBTR</name>
<dbReference type="InterPro" id="IPR006070">
    <property type="entry name" value="Sua5-like_dom"/>
</dbReference>
<dbReference type="GO" id="GO:0005737">
    <property type="term" value="C:cytoplasm"/>
    <property type="evidence" value="ECO:0007669"/>
    <property type="project" value="UniProtKB-SubCell"/>
</dbReference>
<evidence type="ECO:0000313" key="12">
    <source>
        <dbReference type="Proteomes" id="UP000019086"/>
    </source>
</evidence>
<dbReference type="GO" id="GO:0061710">
    <property type="term" value="F:L-threonylcarbamoyladenylate synthase"/>
    <property type="evidence" value="ECO:0007669"/>
    <property type="project" value="UniProtKB-EC"/>
</dbReference>
<dbReference type="GO" id="GO:0000049">
    <property type="term" value="F:tRNA binding"/>
    <property type="evidence" value="ECO:0007669"/>
    <property type="project" value="TreeGrafter"/>
</dbReference>
<evidence type="ECO:0000256" key="2">
    <source>
        <dbReference type="ARBA" id="ARBA00022490"/>
    </source>
</evidence>
<dbReference type="SUPFAM" id="SSF55821">
    <property type="entry name" value="YrdC/RibB"/>
    <property type="match status" value="1"/>
</dbReference>
<keyword evidence="6 9" id="KW-0547">Nucleotide-binding</keyword>
<keyword evidence="7 9" id="KW-0067">ATP-binding</keyword>
<protein>
    <recommendedName>
        <fullName evidence="9">Threonylcarbamoyl-AMP synthase</fullName>
        <shortName evidence="9">TC-AMP synthase</shortName>
        <ecNumber evidence="9">2.7.7.87</ecNumber>
    </recommendedName>
    <alternativeName>
        <fullName evidence="9">L-threonylcarbamoyladenylate synthase</fullName>
    </alternativeName>
    <alternativeName>
        <fullName evidence="9">t(6)A37 threonylcarbamoyladenosine biosynthesis protein TsaC</fullName>
    </alternativeName>
    <alternativeName>
        <fullName evidence="9">tRNA threonylcarbamoyladenosine biosynthesis protein TsaC</fullName>
    </alternativeName>
</protein>
<dbReference type="EMBL" id="CP006956">
    <property type="protein sequence ID" value="AHG86997.1"/>
    <property type="molecule type" value="Genomic_DNA"/>
</dbReference>
<dbReference type="PANTHER" id="PTHR17490">
    <property type="entry name" value="SUA5"/>
    <property type="match status" value="1"/>
</dbReference>
<evidence type="ECO:0000256" key="7">
    <source>
        <dbReference type="ARBA" id="ARBA00022840"/>
    </source>
</evidence>
<evidence type="ECO:0000256" key="5">
    <source>
        <dbReference type="ARBA" id="ARBA00022695"/>
    </source>
</evidence>
<evidence type="ECO:0000256" key="8">
    <source>
        <dbReference type="ARBA" id="ARBA00048366"/>
    </source>
</evidence>
<comment type="subcellular location">
    <subcellularLocation>
        <location evidence="1 9">Cytoplasm</location>
    </subcellularLocation>
</comment>
<dbReference type="KEGG" id="btra:F544_17690"/>
<keyword evidence="3 9" id="KW-0808">Transferase</keyword>
<dbReference type="AlphaFoldDB" id="W0R968"/>
<organism evidence="11 12">
    <name type="scientific">Bibersteinia trehalosi USDA-ARS-USMARC-190</name>
    <dbReference type="NCBI Taxonomy" id="1263832"/>
    <lineage>
        <taxon>Bacteria</taxon>
        <taxon>Pseudomonadati</taxon>
        <taxon>Pseudomonadota</taxon>
        <taxon>Gammaproteobacteria</taxon>
        <taxon>Pasteurellales</taxon>
        <taxon>Pasteurellaceae</taxon>
        <taxon>Bibersteinia</taxon>
    </lineage>
</organism>
<reference evidence="11 12" key="1">
    <citation type="submission" date="2013-12" db="EMBL/GenBank/DDBJ databases">
        <title>Annotation of the Bibersteinia trehalosi USDA-ARS-USMARC-190 complete genome.</title>
        <authorList>
            <person name="Harhay G.P."/>
            <person name="McVey S."/>
            <person name="Clawson M.L."/>
            <person name="Bono J."/>
            <person name="Heaton M.P."/>
            <person name="Chitko-Mckown C.G."/>
            <person name="Harhay D.M."/>
            <person name="Smith T.P.L."/>
        </authorList>
    </citation>
    <scope>NUCLEOTIDE SEQUENCE [LARGE SCALE GENOMIC DNA]</scope>
    <source>
        <strain evidence="11 12">USDA-ARS-USMARC-190</strain>
    </source>
</reference>
<keyword evidence="5 9" id="KW-0548">Nucleotidyltransferase</keyword>
<evidence type="ECO:0000313" key="11">
    <source>
        <dbReference type="EMBL" id="AHG86997.1"/>
    </source>
</evidence>
<gene>
    <name evidence="9" type="primary">tsaC</name>
    <name evidence="11" type="ORF">F544_17690</name>
</gene>
<dbReference type="GO" id="GO:0005524">
    <property type="term" value="F:ATP binding"/>
    <property type="evidence" value="ECO:0007669"/>
    <property type="project" value="UniProtKB-UniRule"/>
</dbReference>
<comment type="function">
    <text evidence="9">Required for the formation of a threonylcarbamoyl group on adenosine at position 37 (t(6)A37) in tRNAs that read codons beginning with adenine. Catalyzes the conversion of L-threonine, HCO(3)(-)/CO(2) and ATP to give threonylcarbamoyl-AMP (TC-AMP) as the acyladenylate intermediate, with the release of diphosphate.</text>
</comment>
<feature type="domain" description="YrdC-like" evidence="10">
    <location>
        <begin position="5"/>
        <end position="188"/>
    </location>
</feature>
<dbReference type="PATRIC" id="fig|1263832.3.peg.1759"/>
<dbReference type="PROSITE" id="PS51163">
    <property type="entry name" value="YRDC"/>
    <property type="match status" value="1"/>
</dbReference>
<dbReference type="PANTHER" id="PTHR17490:SF18">
    <property type="entry name" value="THREONYLCARBAMOYL-AMP SYNTHASE"/>
    <property type="match status" value="1"/>
</dbReference>
<dbReference type="EC" id="2.7.7.87" evidence="9"/>
<dbReference type="GO" id="GO:0002949">
    <property type="term" value="P:tRNA threonylcarbamoyladenosine modification"/>
    <property type="evidence" value="ECO:0007669"/>
    <property type="project" value="UniProtKB-UniRule"/>
</dbReference>
<dbReference type="Gene3D" id="3.90.870.10">
    <property type="entry name" value="DHBP synthase"/>
    <property type="match status" value="1"/>
</dbReference>
<comment type="similarity">
    <text evidence="9">Belongs to the SUA5 family. TsaC subfamily.</text>
</comment>
<keyword evidence="2 9" id="KW-0963">Cytoplasm</keyword>
<dbReference type="GO" id="GO:0003725">
    <property type="term" value="F:double-stranded RNA binding"/>
    <property type="evidence" value="ECO:0007669"/>
    <property type="project" value="InterPro"/>
</dbReference>
<evidence type="ECO:0000256" key="9">
    <source>
        <dbReference type="HAMAP-Rule" id="MF_01852"/>
    </source>
</evidence>
<evidence type="ECO:0000256" key="3">
    <source>
        <dbReference type="ARBA" id="ARBA00022679"/>
    </source>
</evidence>
<dbReference type="Pfam" id="PF01300">
    <property type="entry name" value="Sua5_yciO_yrdC"/>
    <property type="match status" value="1"/>
</dbReference>
<dbReference type="InterPro" id="IPR023535">
    <property type="entry name" value="TC-AMP_synthase"/>
</dbReference>
<accession>W0R968</accession>
<dbReference type="Proteomes" id="UP000019086">
    <property type="component" value="Chromosome"/>
</dbReference>
<sequence>MKSQMTTIKQIAEKLKQDQVVAYPTEAVFGLGCNPNSEQAVKKLLALKHRPEEKGLILIAPHLDFLMPYIDDNRLSEKEWQRFHQISDKAITWIMPAKANVPSYLKGKFDSIAVRLCQIPAVEQLCNSVGFALTSTSANLSGLPPCKTVTEVLAQFGTHFPVLDMPTGGKSNPSEIRDIFTQQILRKG</sequence>
<dbReference type="FunFam" id="3.90.870.10:FF:000004">
    <property type="entry name" value="Threonylcarbamoyl-AMP synthase"/>
    <property type="match status" value="1"/>
</dbReference>
<evidence type="ECO:0000256" key="1">
    <source>
        <dbReference type="ARBA" id="ARBA00004496"/>
    </source>
</evidence>